<dbReference type="OrthoDB" id="651780at2"/>
<dbReference type="InterPro" id="IPR058180">
    <property type="entry name" value="BPSS1187-like"/>
</dbReference>
<dbReference type="Proteomes" id="UP000298277">
    <property type="component" value="Unassembled WGS sequence"/>
</dbReference>
<evidence type="ECO:0000313" key="1">
    <source>
        <dbReference type="EMBL" id="TGK34580.1"/>
    </source>
</evidence>
<dbReference type="SUPFAM" id="SSF53474">
    <property type="entry name" value="alpha/beta-Hydrolases"/>
    <property type="match status" value="1"/>
</dbReference>
<comment type="caution">
    <text evidence="1">The sequence shown here is derived from an EMBL/GenBank/DDBJ whole genome shotgun (WGS) entry which is preliminary data.</text>
</comment>
<dbReference type="RefSeq" id="WP_135595258.1">
    <property type="nucleotide sequence ID" value="NZ_RQEZ01000114.1"/>
</dbReference>
<dbReference type="InterPro" id="IPR029058">
    <property type="entry name" value="AB_hydrolase_fold"/>
</dbReference>
<evidence type="ECO:0000313" key="2">
    <source>
        <dbReference type="Proteomes" id="UP000298277"/>
    </source>
</evidence>
<name>A0A5F1YB90_9LEPT</name>
<keyword evidence="2" id="KW-1185">Reference proteome</keyword>
<dbReference type="Gene3D" id="3.40.50.1820">
    <property type="entry name" value="alpha/beta hydrolase"/>
    <property type="match status" value="1"/>
</dbReference>
<dbReference type="EMBL" id="RQFA01000037">
    <property type="protein sequence ID" value="TGK34580.1"/>
    <property type="molecule type" value="Genomic_DNA"/>
</dbReference>
<dbReference type="AlphaFoldDB" id="A0A5F1YB90"/>
<proteinExistence type="predicted"/>
<dbReference type="NCBIfam" id="NF047580">
    <property type="entry name" value="BPSS1187_fam"/>
    <property type="match status" value="1"/>
</dbReference>
<sequence length="349" mass="37791">MKKNFLLDVPILSILFFFNAGCFGFEEKKRNDDSILFLSAFATAADYSNCGSSASAPRVDVFNGLTRIFTLPVYTGSCLSSYNEPILMFLPSVAPKNLLSVFLPGSGGNPIGVSKIIEEGARRGYHSIGLTYPNADPINVICNSGPFSSLYCFGEVREEILTGENRSSAIAVDRNNSVEGRLLKLLLYLRVQRPNDGWEQFLKDGDVDWSRIYLGGHSQGSGHAAYQGKRKSLGRVSIYSGVSDYHIASSAPASWLGEAGSTASDRYFGFIHVGDPVANFSGDPDQVTDVWLNSFGMTGAVTDADSGVAPYGNSRRLTTELCSASGDNEKHNCTVTDGQQAVWDYISFP</sequence>
<protein>
    <recommendedName>
        <fullName evidence="3">Alpha/beta hydrolase</fullName>
    </recommendedName>
</protein>
<reference evidence="1" key="1">
    <citation type="journal article" date="2019" name="PLoS Negl. Trop. Dis.">
        <title>Revisiting the worldwide diversity of Leptospira species in the environment.</title>
        <authorList>
            <person name="Vincent A.T."/>
            <person name="Schiettekatte O."/>
            <person name="Bourhy P."/>
            <person name="Veyrier F.J."/>
            <person name="Picardeau M."/>
        </authorList>
    </citation>
    <scope>NUCLEOTIDE SEQUENCE [LARGE SCALE GENOMIC DNA]</scope>
    <source>
        <strain evidence="1">201800299</strain>
    </source>
</reference>
<evidence type="ECO:0008006" key="3">
    <source>
        <dbReference type="Google" id="ProtNLM"/>
    </source>
</evidence>
<accession>A0A5F1YB90</accession>
<organism evidence="1 2">
    <name type="scientific">Leptospira gomenensis</name>
    <dbReference type="NCBI Taxonomy" id="2484974"/>
    <lineage>
        <taxon>Bacteria</taxon>
        <taxon>Pseudomonadati</taxon>
        <taxon>Spirochaetota</taxon>
        <taxon>Spirochaetia</taxon>
        <taxon>Leptospirales</taxon>
        <taxon>Leptospiraceae</taxon>
        <taxon>Leptospira</taxon>
    </lineage>
</organism>
<gene>
    <name evidence="1" type="ORF">EHQ17_09175</name>
</gene>